<reference evidence="3" key="1">
    <citation type="submission" date="2020-03" db="EMBL/GenBank/DDBJ databases">
        <title>Draft Genome Sequence of Cylindrodendrum hubeiense.</title>
        <authorList>
            <person name="Buettner E."/>
            <person name="Kellner H."/>
        </authorList>
    </citation>
    <scope>NUCLEOTIDE SEQUENCE</scope>
    <source>
        <strain evidence="3">IHI 201604</strain>
    </source>
</reference>
<dbReference type="SUPFAM" id="SSF69318">
    <property type="entry name" value="Integrin alpha N-terminal domain"/>
    <property type="match status" value="1"/>
</dbReference>
<dbReference type="InterPro" id="IPR008757">
    <property type="entry name" value="Peptidase_M6-like_domain"/>
</dbReference>
<dbReference type="NCBIfam" id="TIGR03296">
    <property type="entry name" value="M6dom_TIGR03296"/>
    <property type="match status" value="1"/>
</dbReference>
<dbReference type="PANTHER" id="PTHR41775:SF1">
    <property type="entry name" value="PEPTIDASE M6-LIKE DOMAIN-CONTAINING PROTEIN"/>
    <property type="match status" value="1"/>
</dbReference>
<sequence length="824" mass="89734">MDSCHDHRRGGPCLCPPHPDVIRHRAAELAAEDGNAGSGNDYLRSARGILSGESAVTSSVPGLNDGLVRQPSDFPEGTTLGAMRSAALLGAPLRGEIRAFVVLVDFDDQPMKPGKVEEMTSLFFGESNSLNQYYKEVSGGIVSFDGEVIGSLRLPLTMTEYANNDSGSSLTQPNCQTMAQDAAVILQKQGINLDSFTVDENAQLVGFVIVHAGAAAESENDKEKAKKLIWSKKWWTVNAIQFGDVQVLPFMTIGEDSPLGIACHEMGHLTFHWPDLYDTDKTSTGVGPWCLMGDGTWNGNGFKPGHPSAWCKMQQQWVAVVTEVDNRTVELDEVQTSRTIHKLAKNGDVTTTEYFLLENRQQLNYDMDLPGNGLLDDSVYTNDNENHYKVGLMQADGMNTLANKDASGDAGDPYPGTTHNVTFDEASQPSSRNYDQKDTPVSVTRISDSDISMTMDITVVPDDLAVVFSPMLNQGDPGQGMGGFDLGSPRDAIFSYDYNSWGKKDHLVIIRPGTGTCWILRNDRGVFTPVYQQGDPGTGIGGFDLLSSNDKGFAFDYNKSGNADHLVFYRPGSGAIYIIKRVGDKFEPVYAQGEGGSGIGGFNLMSTSDLMFPFDYEGSGFTDHLAIYTPGTGTFWILRNDFNGVWTPVYQMGSPGTGIGGFNLLSSADRAFAFDYNSSEKLDHIVLYRPGTGTIWILANVNKTFVPVFKVSDPGVGIGGFNLADSRNVVLAYDWDSTGRNDHLALYTPGSGTFWVLERQDGGDGWKPVFNEGAPGNGVGGYDLSVSQDKVFAFDYTGSKREDHLVLYRQTGTGTVWILKQHRK</sequence>
<dbReference type="Pfam" id="PF05547">
    <property type="entry name" value="Peptidase_M6"/>
    <property type="match status" value="1"/>
</dbReference>
<evidence type="ECO:0000313" key="3">
    <source>
        <dbReference type="EMBL" id="KAF7558265.1"/>
    </source>
</evidence>
<accession>A0A9P5HQM7</accession>
<comment type="caution">
    <text evidence="3">The sequence shown here is derived from an EMBL/GenBank/DDBJ whole genome shotgun (WGS) entry which is preliminary data.</text>
</comment>
<dbReference type="PANTHER" id="PTHR41775">
    <property type="entry name" value="SECRETED PROTEIN-RELATED"/>
    <property type="match status" value="1"/>
</dbReference>
<dbReference type="AlphaFoldDB" id="A0A9P5HQM7"/>
<feature type="domain" description="Peptidase M6-like" evidence="2">
    <location>
        <begin position="127"/>
        <end position="317"/>
    </location>
</feature>
<keyword evidence="4" id="KW-1185">Reference proteome</keyword>
<proteinExistence type="predicted"/>
<feature type="compositionally biased region" description="Polar residues" evidence="1">
    <location>
        <begin position="417"/>
        <end position="442"/>
    </location>
</feature>
<dbReference type="Proteomes" id="UP000722485">
    <property type="component" value="Unassembled WGS sequence"/>
</dbReference>
<protein>
    <recommendedName>
        <fullName evidence="2">Peptidase M6-like domain-containing protein</fullName>
    </recommendedName>
</protein>
<feature type="region of interest" description="Disordered" evidence="1">
    <location>
        <begin position="406"/>
        <end position="442"/>
    </location>
</feature>
<evidence type="ECO:0000259" key="2">
    <source>
        <dbReference type="Pfam" id="PF05547"/>
    </source>
</evidence>
<name>A0A9P5HQM7_9HYPO</name>
<dbReference type="GO" id="GO:0006508">
    <property type="term" value="P:proteolysis"/>
    <property type="evidence" value="ECO:0007669"/>
    <property type="project" value="InterPro"/>
</dbReference>
<organism evidence="3 4">
    <name type="scientific">Cylindrodendrum hubeiense</name>
    <dbReference type="NCBI Taxonomy" id="595255"/>
    <lineage>
        <taxon>Eukaryota</taxon>
        <taxon>Fungi</taxon>
        <taxon>Dikarya</taxon>
        <taxon>Ascomycota</taxon>
        <taxon>Pezizomycotina</taxon>
        <taxon>Sordariomycetes</taxon>
        <taxon>Hypocreomycetidae</taxon>
        <taxon>Hypocreales</taxon>
        <taxon>Nectriaceae</taxon>
        <taxon>Cylindrodendrum</taxon>
    </lineage>
</organism>
<dbReference type="OrthoDB" id="9986966at2759"/>
<evidence type="ECO:0000256" key="1">
    <source>
        <dbReference type="SAM" id="MobiDB-lite"/>
    </source>
</evidence>
<dbReference type="GO" id="GO:0008233">
    <property type="term" value="F:peptidase activity"/>
    <property type="evidence" value="ECO:0007669"/>
    <property type="project" value="InterPro"/>
</dbReference>
<gene>
    <name evidence="3" type="ORF">G7Z17_g44</name>
</gene>
<evidence type="ECO:0000313" key="4">
    <source>
        <dbReference type="Proteomes" id="UP000722485"/>
    </source>
</evidence>
<dbReference type="InterPro" id="IPR028994">
    <property type="entry name" value="Integrin_alpha_N"/>
</dbReference>
<dbReference type="EMBL" id="JAANBB010000001">
    <property type="protein sequence ID" value="KAF7558265.1"/>
    <property type="molecule type" value="Genomic_DNA"/>
</dbReference>